<evidence type="ECO:0000256" key="2">
    <source>
        <dbReference type="ARBA" id="ARBA00023015"/>
    </source>
</evidence>
<dbReference type="SMART" id="SM01043">
    <property type="entry name" value="BTAD"/>
    <property type="match status" value="1"/>
</dbReference>
<evidence type="ECO:0000256" key="1">
    <source>
        <dbReference type="ARBA" id="ARBA00005820"/>
    </source>
</evidence>
<comment type="similarity">
    <text evidence="1">Belongs to the AfsR/DnrI/RedD regulatory family.</text>
</comment>
<evidence type="ECO:0000256" key="4">
    <source>
        <dbReference type="ARBA" id="ARBA00023163"/>
    </source>
</evidence>
<evidence type="ECO:0000256" key="3">
    <source>
        <dbReference type="ARBA" id="ARBA00023125"/>
    </source>
</evidence>
<evidence type="ECO:0000256" key="6">
    <source>
        <dbReference type="SAM" id="MobiDB-lite"/>
    </source>
</evidence>
<feature type="compositionally biased region" description="Basic and acidic residues" evidence="6">
    <location>
        <begin position="259"/>
        <end position="274"/>
    </location>
</feature>
<dbReference type="PRINTS" id="PR00364">
    <property type="entry name" value="DISEASERSIST"/>
</dbReference>
<dbReference type="Gene3D" id="1.25.40.10">
    <property type="entry name" value="Tetratricopeptide repeat domain"/>
    <property type="match status" value="2"/>
</dbReference>
<evidence type="ECO:0000313" key="9">
    <source>
        <dbReference type="Proteomes" id="UP000184452"/>
    </source>
</evidence>
<dbReference type="STRING" id="758803.SAMN05421803_106181"/>
<keyword evidence="2" id="KW-0805">Transcription regulation</keyword>
<feature type="DNA-binding region" description="OmpR/PhoB-type" evidence="5">
    <location>
        <begin position="2"/>
        <end position="104"/>
    </location>
</feature>
<keyword evidence="3 5" id="KW-0238">DNA-binding</keyword>
<dbReference type="SMART" id="SM00862">
    <property type="entry name" value="Trans_reg_C"/>
    <property type="match status" value="1"/>
</dbReference>
<gene>
    <name evidence="8" type="ORF">SAMN05421803_106181</name>
</gene>
<dbReference type="PANTHER" id="PTHR35807:SF1">
    <property type="entry name" value="TRANSCRIPTIONAL REGULATOR REDD"/>
    <property type="match status" value="1"/>
</dbReference>
<dbReference type="PROSITE" id="PS51755">
    <property type="entry name" value="OMPR_PHOB"/>
    <property type="match status" value="1"/>
</dbReference>
<evidence type="ECO:0000259" key="7">
    <source>
        <dbReference type="PROSITE" id="PS51755"/>
    </source>
</evidence>
<dbReference type="GO" id="GO:0000160">
    <property type="term" value="P:phosphorelay signal transduction system"/>
    <property type="evidence" value="ECO:0007669"/>
    <property type="project" value="InterPro"/>
</dbReference>
<dbReference type="Pfam" id="PF03704">
    <property type="entry name" value="BTAD"/>
    <property type="match status" value="1"/>
</dbReference>
<keyword evidence="9" id="KW-1185">Reference proteome</keyword>
<reference evidence="8 9" key="1">
    <citation type="submission" date="2016-11" db="EMBL/GenBank/DDBJ databases">
        <authorList>
            <person name="Jaros S."/>
            <person name="Januszkiewicz K."/>
            <person name="Wedrychowicz H."/>
        </authorList>
    </citation>
    <scope>NUCLEOTIDE SEQUENCE [LARGE SCALE GENOMIC DNA]</scope>
    <source>
        <strain evidence="8 9">CGMCC 4.5723</strain>
    </source>
</reference>
<keyword evidence="4" id="KW-0804">Transcription</keyword>
<feature type="domain" description="OmpR/PhoB-type" evidence="7">
    <location>
        <begin position="2"/>
        <end position="104"/>
    </location>
</feature>
<dbReference type="Pfam" id="PF00486">
    <property type="entry name" value="Trans_reg_C"/>
    <property type="match status" value="1"/>
</dbReference>
<dbReference type="InterPro" id="IPR002182">
    <property type="entry name" value="NB-ARC"/>
</dbReference>
<dbReference type="RefSeq" id="WP_245833104.1">
    <property type="nucleotide sequence ID" value="NZ_FQZK01000006.1"/>
</dbReference>
<dbReference type="SUPFAM" id="SSF52540">
    <property type="entry name" value="P-loop containing nucleoside triphosphate hydrolases"/>
    <property type="match status" value="1"/>
</dbReference>
<dbReference type="GO" id="GO:0006355">
    <property type="term" value="P:regulation of DNA-templated transcription"/>
    <property type="evidence" value="ECO:0007669"/>
    <property type="project" value="InterPro"/>
</dbReference>
<dbReference type="AlphaFoldDB" id="A0A1M6JLI3"/>
<dbReference type="Proteomes" id="UP000184452">
    <property type="component" value="Unassembled WGS sequence"/>
</dbReference>
<proteinExistence type="inferred from homology"/>
<sequence length="953" mass="103266">MSSERTAGSDVSGIRFRLLGTLEVGGADGLVHVPLGRQQTVLTALLLDLNRVVSIEALMDTLWSHDPPETARTQVQICISRLRRRLGPLRAVIDTRSSGYLLRADPETVDLYLFRVRVRRAGAAEKAGRTEEASDLLREADDLWRGPALDGIDTDAMRTRAARIGAERTDALERRLALDLELGRHARLVTEIPALLEENPLRERLCAHLMLALYRSGRKGEALEVYRAFRARLVEALGLEPGEELRTLERAVLAQDPALEPRERAAPAAPREEPPPIDQRLLFQLPGPTPDFIGREDTEAAVAQALVRAGGSSGVAVILGPPGIGKSAAAVHVAYRLAREYFPDGQLYCDLRGTGGSPLSPSQVLGRFLRALGVPGQAIPDDLDERAVMYRGLLASRRVLVVLDDASSEAQVAPLIPGGGTCGVLVTSRARLTGIPGARRFDLDPLAEDHAVALLRRVVGAARVEADPGAARRLVGMVGRLPLALRIVAARLAAKPHWTLPTIVERLSDERRRLDELVHGDMKVRTSLSLSHQALDGAGARLFGLLGLVEAPVIPVWAAGALLDDRGTAPADLVETLVDTHLLGAVGVDGAGGPVYRFHDLVREYAREKGEQDPSAGTEQVRRWAGGWLFLTEEANRRVFGVNLLRAVGSGARWSPPPDYVERLLTDPHQWMERERVNILAVIRQAARAGLDEECWELVSQFCVYAERRGFFDDFAEALESATEAVRASGNVRGIAAMDFSSASLMINRGEIHGAERGLARALAGFSEVGEGFGAALCREWMAELAYWRGDTEAARELCETALAGFTSEGRASAVWRSLVLLGRMSADRGEYEDGRAHLVRALASAEMSGDPRACSQVLHQIAGVDLASGAYSDARDRFHEALELIADPGDPVGEALLGFGLGRAHIALGETDSAREFLERSLELWEHLGDQEGVSQVKGVLDDIPVVARRAV</sequence>
<dbReference type="Gene3D" id="1.10.10.10">
    <property type="entry name" value="Winged helix-like DNA-binding domain superfamily/Winged helix DNA-binding domain"/>
    <property type="match status" value="1"/>
</dbReference>
<dbReference type="EMBL" id="FQZK01000006">
    <property type="protein sequence ID" value="SHJ47543.1"/>
    <property type="molecule type" value="Genomic_DNA"/>
</dbReference>
<evidence type="ECO:0000256" key="5">
    <source>
        <dbReference type="PROSITE-ProRule" id="PRU01091"/>
    </source>
</evidence>
<dbReference type="InterPro" id="IPR036388">
    <property type="entry name" value="WH-like_DNA-bd_sf"/>
</dbReference>
<dbReference type="PANTHER" id="PTHR35807">
    <property type="entry name" value="TRANSCRIPTIONAL REGULATOR REDD-RELATED"/>
    <property type="match status" value="1"/>
</dbReference>
<dbReference type="InterPro" id="IPR011990">
    <property type="entry name" value="TPR-like_helical_dom_sf"/>
</dbReference>
<dbReference type="InterPro" id="IPR001867">
    <property type="entry name" value="OmpR/PhoB-type_DNA-bd"/>
</dbReference>
<dbReference type="InterPro" id="IPR016032">
    <property type="entry name" value="Sig_transdc_resp-reg_C-effctor"/>
</dbReference>
<evidence type="ECO:0000313" key="8">
    <source>
        <dbReference type="EMBL" id="SHJ47543.1"/>
    </source>
</evidence>
<dbReference type="SUPFAM" id="SSF46894">
    <property type="entry name" value="C-terminal effector domain of the bipartite response regulators"/>
    <property type="match status" value="1"/>
</dbReference>
<feature type="region of interest" description="Disordered" evidence="6">
    <location>
        <begin position="256"/>
        <end position="277"/>
    </location>
</feature>
<organism evidence="8 9">
    <name type="scientific">Nocardiopsis flavescens</name>
    <dbReference type="NCBI Taxonomy" id="758803"/>
    <lineage>
        <taxon>Bacteria</taxon>
        <taxon>Bacillati</taxon>
        <taxon>Actinomycetota</taxon>
        <taxon>Actinomycetes</taxon>
        <taxon>Streptosporangiales</taxon>
        <taxon>Nocardiopsidaceae</taxon>
        <taxon>Nocardiopsis</taxon>
    </lineage>
</organism>
<dbReference type="InterPro" id="IPR005158">
    <property type="entry name" value="BTAD"/>
</dbReference>
<name>A0A1M6JLI3_9ACTN</name>
<dbReference type="Pfam" id="PF00931">
    <property type="entry name" value="NB-ARC"/>
    <property type="match status" value="1"/>
</dbReference>
<dbReference type="InterPro" id="IPR027417">
    <property type="entry name" value="P-loop_NTPase"/>
</dbReference>
<dbReference type="SUPFAM" id="SSF48452">
    <property type="entry name" value="TPR-like"/>
    <property type="match status" value="2"/>
</dbReference>
<dbReference type="GO" id="GO:0003677">
    <property type="term" value="F:DNA binding"/>
    <property type="evidence" value="ECO:0007669"/>
    <property type="project" value="UniProtKB-UniRule"/>
</dbReference>
<accession>A0A1M6JLI3</accession>
<dbReference type="CDD" id="cd15831">
    <property type="entry name" value="BTAD"/>
    <property type="match status" value="1"/>
</dbReference>
<dbReference type="SMART" id="SM00382">
    <property type="entry name" value="AAA"/>
    <property type="match status" value="1"/>
</dbReference>
<dbReference type="Gene3D" id="3.40.50.300">
    <property type="entry name" value="P-loop containing nucleotide triphosphate hydrolases"/>
    <property type="match status" value="1"/>
</dbReference>
<protein>
    <submittedName>
        <fullName evidence="8">DNA-binding transcriptional activator of the SARP family</fullName>
    </submittedName>
</protein>
<dbReference type="InterPro" id="IPR003593">
    <property type="entry name" value="AAA+_ATPase"/>
</dbReference>
<dbReference type="InterPro" id="IPR051677">
    <property type="entry name" value="AfsR-DnrI-RedD_regulator"/>
</dbReference>
<dbReference type="GO" id="GO:0043531">
    <property type="term" value="F:ADP binding"/>
    <property type="evidence" value="ECO:0007669"/>
    <property type="project" value="InterPro"/>
</dbReference>